<protein>
    <submittedName>
        <fullName evidence="1">Putative CRISPR-associated protein, TIGR03984 family</fullName>
    </submittedName>
</protein>
<dbReference type="EMBL" id="AEPW01000065">
    <property type="protein sequence ID" value="EFU76501.1"/>
    <property type="molecule type" value="Genomic_DNA"/>
</dbReference>
<dbReference type="InterPro" id="IPR023815">
    <property type="entry name" value="CRISPR-assoc_Csx19"/>
</dbReference>
<reference evidence="1 2" key="1">
    <citation type="submission" date="2010-12" db="EMBL/GenBank/DDBJ databases">
        <authorList>
            <person name="Muzny D."/>
            <person name="Qin X."/>
            <person name="Deng J."/>
            <person name="Jiang H."/>
            <person name="Liu Y."/>
            <person name="Qu J."/>
            <person name="Song X.-Z."/>
            <person name="Zhang L."/>
            <person name="Thornton R."/>
            <person name="Coyle M."/>
            <person name="Francisco L."/>
            <person name="Jackson L."/>
            <person name="Javaid M."/>
            <person name="Korchina V."/>
            <person name="Kovar C."/>
            <person name="Mata R."/>
            <person name="Mathew T."/>
            <person name="Ngo R."/>
            <person name="Nguyen L."/>
            <person name="Nguyen N."/>
            <person name="Okwuonu G."/>
            <person name="Ongeri F."/>
            <person name="Pham C."/>
            <person name="Simmons D."/>
            <person name="Wilczek-Boney K."/>
            <person name="Hale W."/>
            <person name="Jakkamsetti A."/>
            <person name="Pham P."/>
            <person name="Ruth R."/>
            <person name="San Lucas F."/>
            <person name="Warren J."/>
            <person name="Zhang J."/>
            <person name="Zhao Z."/>
            <person name="Zhou C."/>
            <person name="Zhu D."/>
            <person name="Lee S."/>
            <person name="Bess C."/>
            <person name="Blankenburg K."/>
            <person name="Forbes L."/>
            <person name="Fu Q."/>
            <person name="Gubbala S."/>
            <person name="Hirani K."/>
            <person name="Jayaseelan J.C."/>
            <person name="Lara F."/>
            <person name="Munidasa M."/>
            <person name="Palculict T."/>
            <person name="Patil S."/>
            <person name="Pu L.-L."/>
            <person name="Saada N."/>
            <person name="Tang L."/>
            <person name="Weissenberger G."/>
            <person name="Zhu Y."/>
            <person name="Hemphill L."/>
            <person name="Shang Y."/>
            <person name="Youmans B."/>
            <person name="Ayvaz T."/>
            <person name="Ross M."/>
            <person name="Santibanez J."/>
            <person name="Aqrawi P."/>
            <person name="Gross S."/>
            <person name="Joshi V."/>
            <person name="Fowler G."/>
            <person name="Nazareth L."/>
            <person name="Reid J."/>
            <person name="Worley K."/>
            <person name="Petrosino J."/>
            <person name="Highlander S."/>
            <person name="Gibbs R."/>
        </authorList>
    </citation>
    <scope>NUCLEOTIDE SEQUENCE [LARGE SCALE GENOMIC DNA]</scope>
    <source>
        <strain evidence="1 2">DSM 3986</strain>
    </source>
</reference>
<gene>
    <name evidence="1" type="ORF">HMPREF0381_1620</name>
</gene>
<dbReference type="eggNOG" id="ENOG502ZI10">
    <property type="taxonomic scope" value="Bacteria"/>
</dbReference>
<proteinExistence type="predicted"/>
<dbReference type="HOGENOM" id="CLU_1432895_0_0_9"/>
<sequence>MLEVKSLVDFLNINKDFRGYALIQCTDCYTVLELPVSDIDIYENTDGYKALKLSAKDIDISENKLLEIRIFNEDEERRLFRLDLQDEFCYYVINDANLKPEIDYFDQQQILDIDTTKKLEGNCVRSTGGGVYTIPKSVFGDDLGKAAIIIRHYFGVTPIGQAYIKDFRCVKFSVAETLDWSNISGGKDA</sequence>
<accession>E6LNT5</accession>
<evidence type="ECO:0000313" key="1">
    <source>
        <dbReference type="EMBL" id="EFU76501.1"/>
    </source>
</evidence>
<name>E6LNT5_9FIRM</name>
<dbReference type="RefSeq" id="WP_008751385.1">
    <property type="nucleotide sequence ID" value="NZ_GL622296.1"/>
</dbReference>
<dbReference type="NCBIfam" id="TIGR03984">
    <property type="entry name" value="CRISPR-associated protein Csx19"/>
    <property type="match status" value="1"/>
</dbReference>
<comment type="caution">
    <text evidence="1">The sequence shown here is derived from an EMBL/GenBank/DDBJ whole genome shotgun (WGS) entry which is preliminary data.</text>
</comment>
<dbReference type="Proteomes" id="UP000003434">
    <property type="component" value="Unassembled WGS sequence"/>
</dbReference>
<dbReference type="AlphaFoldDB" id="E6LNT5"/>
<organism evidence="1 2">
    <name type="scientific">Lachnoanaerobaculum saburreum DSM 3986</name>
    <dbReference type="NCBI Taxonomy" id="887325"/>
    <lineage>
        <taxon>Bacteria</taxon>
        <taxon>Bacillati</taxon>
        <taxon>Bacillota</taxon>
        <taxon>Clostridia</taxon>
        <taxon>Lachnospirales</taxon>
        <taxon>Lachnospiraceae</taxon>
        <taxon>Lachnoanaerobaculum</taxon>
    </lineage>
</organism>
<evidence type="ECO:0000313" key="2">
    <source>
        <dbReference type="Proteomes" id="UP000003434"/>
    </source>
</evidence>